<dbReference type="PROSITE" id="PS51257">
    <property type="entry name" value="PROKAR_LIPOPROTEIN"/>
    <property type="match status" value="1"/>
</dbReference>
<dbReference type="RefSeq" id="WP_245757856.1">
    <property type="nucleotide sequence ID" value="NZ_FONT01000003.1"/>
</dbReference>
<evidence type="ECO:0000313" key="4">
    <source>
        <dbReference type="Proteomes" id="UP000199516"/>
    </source>
</evidence>
<dbReference type="Pfam" id="PF16868">
    <property type="entry name" value="NMT1_3"/>
    <property type="match status" value="1"/>
</dbReference>
<keyword evidence="4" id="KW-1185">Reference proteome</keyword>
<dbReference type="NCBIfam" id="TIGR02122">
    <property type="entry name" value="TRAP_TAXI"/>
    <property type="match status" value="1"/>
</dbReference>
<gene>
    <name evidence="3" type="ORF">SAMN05192532_103246</name>
</gene>
<feature type="region of interest" description="Disordered" evidence="1">
    <location>
        <begin position="322"/>
        <end position="392"/>
    </location>
</feature>
<dbReference type="PANTHER" id="PTHR42941:SF1">
    <property type="entry name" value="SLL1037 PROTEIN"/>
    <property type="match status" value="1"/>
</dbReference>
<protein>
    <recommendedName>
        <fullName evidence="5">TRAP transporter solute receptor, TAXI family</fullName>
    </recommendedName>
</protein>
<dbReference type="PANTHER" id="PTHR42941">
    <property type="entry name" value="SLL1037 PROTEIN"/>
    <property type="match status" value="1"/>
</dbReference>
<sequence>MKKSSILLILLFALLMLLAACGGGDNGGDSGNTDTGETENTAEDSGDASGNTEGMTELQLGTGSTGGTYYPLGQEIANVMNDNVDIEGFDVSAVSSDASVDNLAQIGRGEMQLGMSVHLTALQALEGEGDFGGTVIENFGFMGHIYPEVMQVVTTEDTGVTSIEELEGKRVNLGPPGSATNSAARLILEAHGLEEGDYEAYEEGFGDAAGRLQDGNLDANFGLLGLPAGNVTELSTQRDVVILPIEGEPLQYIQDNSDYGQLDIEADTYDFLDESVSTVTAYAILVGSLDQVDEDTAYEVTKQLYENADSISHEQGNYMTKENVMNGSEGMPLHPGSERYFEEEGLLDGQNSTGEDSEEDADSADESDQGNEEDGSGEEENTTSDDTEDSEE</sequence>
<keyword evidence="2" id="KW-0732">Signal</keyword>
<feature type="compositionally biased region" description="Acidic residues" evidence="1">
    <location>
        <begin position="355"/>
        <end position="392"/>
    </location>
</feature>
<dbReference type="SUPFAM" id="SSF53850">
    <property type="entry name" value="Periplasmic binding protein-like II"/>
    <property type="match status" value="1"/>
</dbReference>
<evidence type="ECO:0008006" key="5">
    <source>
        <dbReference type="Google" id="ProtNLM"/>
    </source>
</evidence>
<dbReference type="EMBL" id="FONT01000003">
    <property type="protein sequence ID" value="SFE72579.1"/>
    <property type="molecule type" value="Genomic_DNA"/>
</dbReference>
<dbReference type="AlphaFoldDB" id="A0A1I2CWC3"/>
<dbReference type="STRING" id="930128.SAMN05192532_103246"/>
<proteinExistence type="predicted"/>
<feature type="compositionally biased region" description="Polar residues" evidence="1">
    <location>
        <begin position="48"/>
        <end position="62"/>
    </location>
</feature>
<accession>A0A1I2CWC3</accession>
<organism evidence="3 4">
    <name type="scientific">Alteribacillus iranensis</name>
    <dbReference type="NCBI Taxonomy" id="930128"/>
    <lineage>
        <taxon>Bacteria</taxon>
        <taxon>Bacillati</taxon>
        <taxon>Bacillota</taxon>
        <taxon>Bacilli</taxon>
        <taxon>Bacillales</taxon>
        <taxon>Bacillaceae</taxon>
        <taxon>Alteribacillus</taxon>
    </lineage>
</organism>
<evidence type="ECO:0000256" key="2">
    <source>
        <dbReference type="SAM" id="SignalP"/>
    </source>
</evidence>
<dbReference type="Proteomes" id="UP000199516">
    <property type="component" value="Unassembled WGS sequence"/>
</dbReference>
<name>A0A1I2CWC3_9BACI</name>
<feature type="region of interest" description="Disordered" evidence="1">
    <location>
        <begin position="28"/>
        <end position="62"/>
    </location>
</feature>
<evidence type="ECO:0000313" key="3">
    <source>
        <dbReference type="EMBL" id="SFE72579.1"/>
    </source>
</evidence>
<feature type="chain" id="PRO_5039653904" description="TRAP transporter solute receptor, TAXI family" evidence="2">
    <location>
        <begin position="20"/>
        <end position="392"/>
    </location>
</feature>
<evidence type="ECO:0000256" key="1">
    <source>
        <dbReference type="SAM" id="MobiDB-lite"/>
    </source>
</evidence>
<feature type="compositionally biased region" description="Acidic residues" evidence="1">
    <location>
        <begin position="36"/>
        <end position="46"/>
    </location>
</feature>
<reference evidence="3 4" key="1">
    <citation type="submission" date="2016-10" db="EMBL/GenBank/DDBJ databases">
        <authorList>
            <person name="de Groot N.N."/>
        </authorList>
    </citation>
    <scope>NUCLEOTIDE SEQUENCE [LARGE SCALE GENOMIC DNA]</scope>
    <source>
        <strain evidence="3 4">DSM 23995</strain>
    </source>
</reference>
<dbReference type="CDD" id="cd13520">
    <property type="entry name" value="PBP2_TAXI_TRAP"/>
    <property type="match status" value="1"/>
</dbReference>
<dbReference type="Gene3D" id="3.40.190.10">
    <property type="entry name" value="Periplasmic binding protein-like II"/>
    <property type="match status" value="2"/>
</dbReference>
<feature type="signal peptide" evidence="2">
    <location>
        <begin position="1"/>
        <end position="19"/>
    </location>
</feature>
<dbReference type="InterPro" id="IPR011852">
    <property type="entry name" value="TRAP_TAXI"/>
</dbReference>